<dbReference type="EMBL" id="JGZR01000004">
    <property type="protein sequence ID" value="KFJ04314.1"/>
    <property type="molecule type" value="Genomic_DNA"/>
</dbReference>
<evidence type="ECO:0000313" key="6">
    <source>
        <dbReference type="Proteomes" id="UP000029055"/>
    </source>
</evidence>
<name>A0A087E963_9BIFI</name>
<evidence type="ECO:0000313" key="5">
    <source>
        <dbReference type="EMBL" id="KFJ04314.1"/>
    </source>
</evidence>
<proteinExistence type="predicted"/>
<evidence type="ECO:0000256" key="1">
    <source>
        <dbReference type="SAM" id="MobiDB-lite"/>
    </source>
</evidence>
<dbReference type="NCBIfam" id="TIGR04228">
    <property type="entry name" value="isopep_sspB_C2"/>
    <property type="match status" value="1"/>
</dbReference>
<keyword evidence="2" id="KW-1133">Transmembrane helix</keyword>
<dbReference type="STRING" id="77635.BISU_1877"/>
<accession>A0A087E963</accession>
<evidence type="ECO:0000259" key="3">
    <source>
        <dbReference type="Pfam" id="PF16364"/>
    </source>
</evidence>
<evidence type="ECO:0000256" key="2">
    <source>
        <dbReference type="SAM" id="Phobius"/>
    </source>
</evidence>
<gene>
    <name evidence="5" type="ORF">BISU_1877</name>
</gene>
<dbReference type="Proteomes" id="UP000029055">
    <property type="component" value="Unassembled WGS sequence"/>
</dbReference>
<comment type="caution">
    <text evidence="5">The sequence shown here is derived from an EMBL/GenBank/DDBJ whole genome shotgun (WGS) entry which is preliminary data.</text>
</comment>
<feature type="domain" description="Adhesin isopeptide-forming adherence" evidence="4">
    <location>
        <begin position="714"/>
        <end position="858"/>
    </location>
</feature>
<evidence type="ECO:0000259" key="4">
    <source>
        <dbReference type="Pfam" id="PF17998"/>
    </source>
</evidence>
<dbReference type="Pfam" id="PF17998">
    <property type="entry name" value="AgI_II_C2"/>
    <property type="match status" value="2"/>
</dbReference>
<keyword evidence="2" id="KW-0812">Transmembrane</keyword>
<feature type="region of interest" description="Disordered" evidence="1">
    <location>
        <begin position="1"/>
        <end position="70"/>
    </location>
</feature>
<feature type="domain" description="Adhesin isopeptide-forming adherence" evidence="4">
    <location>
        <begin position="865"/>
        <end position="1046"/>
    </location>
</feature>
<feature type="compositionally biased region" description="Basic residues" evidence="1">
    <location>
        <begin position="56"/>
        <end position="70"/>
    </location>
</feature>
<dbReference type="InterPro" id="IPR032300">
    <property type="entry name" value="Antigen_C"/>
</dbReference>
<dbReference type="Pfam" id="PF16364">
    <property type="entry name" value="Antigen_C"/>
    <property type="match status" value="1"/>
</dbReference>
<keyword evidence="2" id="KW-0472">Membrane</keyword>
<dbReference type="InterPro" id="IPR026345">
    <property type="entry name" value="Adh_isopep-form_adh_dom"/>
</dbReference>
<feature type="domain" description="Cell surface antigen C-terminal" evidence="3">
    <location>
        <begin position="1050"/>
        <end position="1220"/>
    </location>
</feature>
<feature type="transmembrane region" description="Helical" evidence="2">
    <location>
        <begin position="1399"/>
        <end position="1420"/>
    </location>
</feature>
<sequence length="1442" mass="153851">MTEIGGEPYGVQSETQRTRDRERSSRPGAQEGLARPGCRRRGAGHAGRAGGGDGRRGRRHGIGWRRRHGRHRVDPLAATKDAWPATNDGVRQALGDMGYPITGGGTAGTANDVINTSLGQAIGQCQASYTGEGAADCRLVGVGIVGNDDSHTFTGISNWADSGLWHQKWADEVAGKTYNYQGINWNAASPWTDKRGNHTLSTLADEVINANLGASLRVIVLAKNQPAPPTYNLTVNTQASTAPKAGSNDPVHDTVTLDRSGSSVAENVTVSTHLKYAGSAAGIVPGAEANRDKAMPNQGATGSDDFTPKDFGMANGWVPGHYCFSAQVAKQGHMGAAVNTPACAAGEDFTVTDVPPAPPAKSIDKGVSASQMVNRTVITSKTGLFGYAMAFSDQITPNGVKYTVGNYKLIDKDDGNKDVSADFAITWDKAKNTVSATRNQPYKSFLPSDHSYEFSFDVTVSKPDVNKVKDIAKVTWNEHPAASTDEHEFPTWTPAPDKSWVKLGADGKWQTVVDPGRTNATGADNNVFLDEDRVASVVNGTVDANLIQAPTKLALADDWTASDYLVDPEPASSIRVYEANGQSDANGHYVSASVNDIATKGKDVTSQFKIALNGSKASATAKPAYLAKLKGLKTPLQVTLLVPMTVNFANGKGAAQVRADHGKQPGDELEFCDANSTRFTNSGSESVNDVTTPTNVPAICGYVPPVKKDVIGEASQGGNQASVDGKVVFPGQRVEYQLLTTPKLPDTLAYGVRNLVLTDTYDQYLQPDKQTLELMDLNTGKVIPKSAYATKWDDAKHLAQATISDQALLAGWKAGGNPRIQLRFEGTVSKSAPTDHKVDNQWMLTLNNSLTPSNVVFNVPPAFTPVKTDTQGSRQGDPTISIDGRTLMLGDTGTYTVTLDAKQQNQAYDVWKLGIVDDFDEQYVSIDQSKIAVLGADGKDYTSRFNIKVIDGVVYAFARTVDTKVPATGATVKGDPQPADLAAYAKSDKHDALKSPAIDQSLLGQSYQLVMPYTVIKVSKGYVVKNTATQVVNDMRKQTNQVSNPLAPINPVKDVTIKVGGASINGQSVWLNSTFLYQLDSSTIPASRAYPAVDRWDIADQLNTKVDQYTGQWAVYAQADLYKDGKIVADKGSKIAGSGFDSSEFGSDLFTAQQDPAGVVTVSATSAYKALVSADNAHEAGWRAYIQCTRIAVTEKQANQFVEHYNDKVLPSNIVWTRTPQLTPSIHIVKWDEKSGLFKGDRNDPKDALSVTGDTTIVFTITNTSNDPESHGAVFQAKDLKLEDHTIAGDGTVTDLKYPANWDTLVLKPGDHVDVTGTLRGVATVHTDRAKVTGTPLFECPASDQNPFGNGKAGEPVPPRNAVHVDGRTLCSDTPVTSNQDDWNGKVPTKLEQLAQTGAPIAGVVLVVVALAGGAAVMLVTRRRHAAHAAASMAAGSEDSAE</sequence>
<reference evidence="5 6" key="1">
    <citation type="submission" date="2014-03" db="EMBL/GenBank/DDBJ databases">
        <title>Genomics of Bifidobacteria.</title>
        <authorList>
            <person name="Ventura M."/>
            <person name="Milani C."/>
            <person name="Lugli G.A."/>
        </authorList>
    </citation>
    <scope>NUCLEOTIDE SEQUENCE [LARGE SCALE GENOMIC DNA]</scope>
    <source>
        <strain evidence="5 6">LMG 11597</strain>
    </source>
</reference>
<dbReference type="eggNOG" id="COG3064">
    <property type="taxonomic scope" value="Bacteria"/>
</dbReference>
<protein>
    <submittedName>
        <fullName evidence="5">Peptidase</fullName>
    </submittedName>
</protein>
<organism evidence="5 6">
    <name type="scientific">Bifidobacterium subtile</name>
    <dbReference type="NCBI Taxonomy" id="77635"/>
    <lineage>
        <taxon>Bacteria</taxon>
        <taxon>Bacillati</taxon>
        <taxon>Actinomycetota</taxon>
        <taxon>Actinomycetes</taxon>
        <taxon>Bifidobacteriales</taxon>
        <taxon>Bifidobacteriaceae</taxon>
        <taxon>Bifidobacterium</taxon>
    </lineage>
</organism>
<keyword evidence="6" id="KW-1185">Reference proteome</keyword>
<feature type="compositionally biased region" description="Basic and acidic residues" evidence="1">
    <location>
        <begin position="16"/>
        <end position="25"/>
    </location>
</feature>
<dbReference type="Gene3D" id="2.60.40.740">
    <property type="match status" value="4"/>
</dbReference>